<dbReference type="Pfam" id="PF14894">
    <property type="entry name" value="Lsm_C"/>
    <property type="match status" value="1"/>
</dbReference>
<dbReference type="EMBL" id="AP028907">
    <property type="protein sequence ID" value="BES82547.1"/>
    <property type="molecule type" value="Genomic_DNA"/>
</dbReference>
<name>A0ABM8IYE0_9CREN</name>
<dbReference type="InterPro" id="IPR001163">
    <property type="entry name" value="Sm_dom_euk/arc"/>
</dbReference>
<dbReference type="InterPro" id="IPR037156">
    <property type="entry name" value="Lsm_C_sf"/>
</dbReference>
<sequence length="152" mass="16849">MASVMAPSAARRLLAELNHLVGKRVEIILVDGRKYSGTLLGFDHPEMNIVLSDVEAGEEKIPRVFIMGRVIAEIRAYETTLFDPREFANYVAKKLGLRPDAIKVFQDAGVVVIYNSIRVTANGVEGAGPLVAKVNYVLKEYLEAKRRGEQPH</sequence>
<evidence type="ECO:0000259" key="1">
    <source>
        <dbReference type="PROSITE" id="PS52002"/>
    </source>
</evidence>
<protein>
    <submittedName>
        <fullName evidence="2">Lsm family RNA-binding protein</fullName>
    </submittedName>
</protein>
<dbReference type="SUPFAM" id="SSF50182">
    <property type="entry name" value="Sm-like ribonucleoproteins"/>
    <property type="match status" value="1"/>
</dbReference>
<dbReference type="CDD" id="cd11679">
    <property type="entry name" value="archaeal_Sm_like"/>
    <property type="match status" value="1"/>
</dbReference>
<dbReference type="InterPro" id="IPR010920">
    <property type="entry name" value="LSM_dom_sf"/>
</dbReference>
<organism evidence="2 3">
    <name type="scientific">Pyrodictium abyssi</name>
    <dbReference type="NCBI Taxonomy" id="54256"/>
    <lineage>
        <taxon>Archaea</taxon>
        <taxon>Thermoproteota</taxon>
        <taxon>Thermoprotei</taxon>
        <taxon>Desulfurococcales</taxon>
        <taxon>Pyrodictiaceae</taxon>
        <taxon>Pyrodictium</taxon>
    </lineage>
</organism>
<dbReference type="PROSITE" id="PS52002">
    <property type="entry name" value="SM"/>
    <property type="match status" value="1"/>
</dbReference>
<evidence type="ECO:0000313" key="3">
    <source>
        <dbReference type="Proteomes" id="UP001341135"/>
    </source>
</evidence>
<proteinExistence type="predicted"/>
<dbReference type="GeneID" id="89290122"/>
<dbReference type="SMART" id="SM00651">
    <property type="entry name" value="Sm"/>
    <property type="match status" value="1"/>
</dbReference>
<dbReference type="InterPro" id="IPR028277">
    <property type="entry name" value="Lsm_C"/>
</dbReference>
<keyword evidence="3" id="KW-1185">Reference proteome</keyword>
<accession>A0ABM8IYE0</accession>
<dbReference type="InterPro" id="IPR047575">
    <property type="entry name" value="Sm"/>
</dbReference>
<dbReference type="RefSeq" id="WP_338249974.1">
    <property type="nucleotide sequence ID" value="NZ_AP028907.1"/>
</dbReference>
<feature type="domain" description="Sm" evidence="1">
    <location>
        <begin position="12"/>
        <end position="80"/>
    </location>
</feature>
<dbReference type="Proteomes" id="UP001341135">
    <property type="component" value="Chromosome"/>
</dbReference>
<evidence type="ECO:0000313" key="2">
    <source>
        <dbReference type="EMBL" id="BES82547.1"/>
    </source>
</evidence>
<dbReference type="Gene3D" id="3.30.310.60">
    <property type="entry name" value="Like-Sm ribonucleoprotein, C-terminal domain"/>
    <property type="match status" value="1"/>
</dbReference>
<gene>
    <name evidence="2" type="ORF">PABY_21140</name>
</gene>
<dbReference type="Gene3D" id="2.30.30.100">
    <property type="match status" value="1"/>
</dbReference>
<dbReference type="Pfam" id="PF01423">
    <property type="entry name" value="LSM"/>
    <property type="match status" value="1"/>
</dbReference>
<reference evidence="2 3" key="1">
    <citation type="submission" date="2023-09" db="EMBL/GenBank/DDBJ databases">
        <title>Pyrofollis japonicus gen. nov. sp. nov., a novel member of the family Pyrodictiaceae isolated from the Iheya North hydrothermal field.</title>
        <authorList>
            <person name="Miyazaki U."/>
            <person name="Sanari M."/>
            <person name="Tame A."/>
            <person name="Kitajima M."/>
            <person name="Okamoto A."/>
            <person name="Sawayama S."/>
            <person name="Miyazaki J."/>
            <person name="Takai K."/>
            <person name="Nakagawa S."/>
        </authorList>
    </citation>
    <scope>NUCLEOTIDE SEQUENCE [LARGE SCALE GENOMIC DNA]</scope>
    <source>
        <strain evidence="2 3">AV2</strain>
    </source>
</reference>